<comment type="similarity">
    <text evidence="2 6">Belongs to the profilin family.</text>
</comment>
<dbReference type="PRINTS" id="PR00392">
    <property type="entry name" value="PROFILIN"/>
</dbReference>
<evidence type="ECO:0000313" key="8">
    <source>
        <dbReference type="Proteomes" id="UP000054097"/>
    </source>
</evidence>
<dbReference type="GO" id="GO:0005856">
    <property type="term" value="C:cytoskeleton"/>
    <property type="evidence" value="ECO:0007669"/>
    <property type="project" value="UniProtKB-SubCell"/>
</dbReference>
<gene>
    <name evidence="7" type="ORF">M408DRAFT_329782</name>
</gene>
<keyword evidence="5" id="KW-0206">Cytoskeleton</keyword>
<protein>
    <recommendedName>
        <fullName evidence="6">Profilin</fullName>
    </recommendedName>
</protein>
<keyword evidence="4 6" id="KW-0009">Actin-binding</keyword>
<dbReference type="Proteomes" id="UP000054097">
    <property type="component" value="Unassembled WGS sequence"/>
</dbReference>
<dbReference type="EMBL" id="KN824296">
    <property type="protein sequence ID" value="KIM27850.1"/>
    <property type="molecule type" value="Genomic_DNA"/>
</dbReference>
<name>A0A0C3ATF5_SERVB</name>
<keyword evidence="3" id="KW-0963">Cytoplasm</keyword>
<evidence type="ECO:0000256" key="4">
    <source>
        <dbReference type="ARBA" id="ARBA00023203"/>
    </source>
</evidence>
<accession>A0A0C3ATF5</accession>
<reference evidence="8" key="2">
    <citation type="submission" date="2015-01" db="EMBL/GenBank/DDBJ databases">
        <title>Evolutionary Origins and Diversification of the Mycorrhizal Mutualists.</title>
        <authorList>
            <consortium name="DOE Joint Genome Institute"/>
            <consortium name="Mycorrhizal Genomics Consortium"/>
            <person name="Kohler A."/>
            <person name="Kuo A."/>
            <person name="Nagy L.G."/>
            <person name="Floudas D."/>
            <person name="Copeland A."/>
            <person name="Barry K.W."/>
            <person name="Cichocki N."/>
            <person name="Veneault-Fourrey C."/>
            <person name="LaButti K."/>
            <person name="Lindquist E.A."/>
            <person name="Lipzen A."/>
            <person name="Lundell T."/>
            <person name="Morin E."/>
            <person name="Murat C."/>
            <person name="Riley R."/>
            <person name="Ohm R."/>
            <person name="Sun H."/>
            <person name="Tunlid A."/>
            <person name="Henrissat B."/>
            <person name="Grigoriev I.V."/>
            <person name="Hibbett D.S."/>
            <person name="Martin F."/>
        </authorList>
    </citation>
    <scope>NUCLEOTIDE SEQUENCE [LARGE SCALE GENOMIC DNA]</scope>
    <source>
        <strain evidence="8">MAFF 305830</strain>
    </source>
</reference>
<dbReference type="GO" id="GO:0005938">
    <property type="term" value="C:cell cortex"/>
    <property type="evidence" value="ECO:0007669"/>
    <property type="project" value="TreeGrafter"/>
</dbReference>
<dbReference type="STRING" id="933852.A0A0C3ATF5"/>
<dbReference type="PRINTS" id="PR01640">
    <property type="entry name" value="PROFILINPLNT"/>
</dbReference>
<dbReference type="InterPro" id="IPR036140">
    <property type="entry name" value="PFN_sf"/>
</dbReference>
<evidence type="ECO:0000313" key="7">
    <source>
        <dbReference type="EMBL" id="KIM27850.1"/>
    </source>
</evidence>
<dbReference type="SMART" id="SM00392">
    <property type="entry name" value="PROF"/>
    <property type="match status" value="1"/>
</dbReference>
<proteinExistence type="inferred from homology"/>
<dbReference type="InterPro" id="IPR005455">
    <property type="entry name" value="PFN_euk"/>
</dbReference>
<dbReference type="Pfam" id="PF00235">
    <property type="entry name" value="Profilin"/>
    <property type="match status" value="1"/>
</dbReference>
<dbReference type="PANTHER" id="PTHR11604:SF0">
    <property type="entry name" value="PROFILIN"/>
    <property type="match status" value="1"/>
</dbReference>
<evidence type="ECO:0000256" key="2">
    <source>
        <dbReference type="ARBA" id="ARBA00010058"/>
    </source>
</evidence>
<comment type="subcellular location">
    <subcellularLocation>
        <location evidence="1">Cytoplasm</location>
        <location evidence="1">Cytoskeleton</location>
    </subcellularLocation>
</comment>
<dbReference type="InterPro" id="IPR048278">
    <property type="entry name" value="PFN"/>
</dbReference>
<dbReference type="HOGENOM" id="CLU_120772_1_0_1"/>
<keyword evidence="8" id="KW-1185">Reference proteome</keyword>
<dbReference type="SUPFAM" id="SSF55770">
    <property type="entry name" value="Profilin (actin-binding protein)"/>
    <property type="match status" value="1"/>
</dbReference>
<evidence type="ECO:0000256" key="6">
    <source>
        <dbReference type="RuleBase" id="RU003909"/>
    </source>
</evidence>
<reference evidence="7 8" key="1">
    <citation type="submission" date="2014-04" db="EMBL/GenBank/DDBJ databases">
        <authorList>
            <consortium name="DOE Joint Genome Institute"/>
            <person name="Kuo A."/>
            <person name="Zuccaro A."/>
            <person name="Kohler A."/>
            <person name="Nagy L.G."/>
            <person name="Floudas D."/>
            <person name="Copeland A."/>
            <person name="Barry K.W."/>
            <person name="Cichocki N."/>
            <person name="Veneault-Fourrey C."/>
            <person name="LaButti K."/>
            <person name="Lindquist E.A."/>
            <person name="Lipzen A."/>
            <person name="Lundell T."/>
            <person name="Morin E."/>
            <person name="Murat C."/>
            <person name="Sun H."/>
            <person name="Tunlid A."/>
            <person name="Henrissat B."/>
            <person name="Grigoriev I.V."/>
            <person name="Hibbett D.S."/>
            <person name="Martin F."/>
            <person name="Nordberg H.P."/>
            <person name="Cantor M.N."/>
            <person name="Hua S.X."/>
        </authorList>
    </citation>
    <scope>NUCLEOTIDE SEQUENCE [LARGE SCALE GENOMIC DNA]</scope>
    <source>
        <strain evidence="7 8">MAFF 305830</strain>
    </source>
</reference>
<evidence type="ECO:0000256" key="1">
    <source>
        <dbReference type="ARBA" id="ARBA00004245"/>
    </source>
</evidence>
<dbReference type="AlphaFoldDB" id="A0A0C3ATF5"/>
<evidence type="ECO:0000256" key="3">
    <source>
        <dbReference type="ARBA" id="ARBA00022490"/>
    </source>
</evidence>
<dbReference type="OrthoDB" id="421374at2759"/>
<dbReference type="CDD" id="cd00148">
    <property type="entry name" value="PROF"/>
    <property type="match status" value="1"/>
</dbReference>
<sequence>MSLWGSSPGFNLSAEEQKAIATAFTNIDQLQVNGIKLAGVKYVLIGGGDDQVIQAKKGASGAVLYRTKQAVLVGVYDPPIQQAECNGHIAYHRDYFLSTGF</sequence>
<organism evidence="7 8">
    <name type="scientific">Serendipita vermifera MAFF 305830</name>
    <dbReference type="NCBI Taxonomy" id="933852"/>
    <lineage>
        <taxon>Eukaryota</taxon>
        <taxon>Fungi</taxon>
        <taxon>Dikarya</taxon>
        <taxon>Basidiomycota</taxon>
        <taxon>Agaricomycotina</taxon>
        <taxon>Agaricomycetes</taxon>
        <taxon>Sebacinales</taxon>
        <taxon>Serendipitaceae</taxon>
        <taxon>Serendipita</taxon>
    </lineage>
</organism>
<evidence type="ECO:0000256" key="5">
    <source>
        <dbReference type="ARBA" id="ARBA00023212"/>
    </source>
</evidence>
<dbReference type="PANTHER" id="PTHR11604">
    <property type="entry name" value="PROFILIN"/>
    <property type="match status" value="1"/>
</dbReference>
<dbReference type="GO" id="GO:0003785">
    <property type="term" value="F:actin monomer binding"/>
    <property type="evidence" value="ECO:0007669"/>
    <property type="project" value="TreeGrafter"/>
</dbReference>
<dbReference type="Gene3D" id="3.30.450.30">
    <property type="entry name" value="Dynein light chain 2a, cytoplasmic"/>
    <property type="match status" value="1"/>
</dbReference>